<dbReference type="SUPFAM" id="SSF48403">
    <property type="entry name" value="Ankyrin repeat"/>
    <property type="match status" value="1"/>
</dbReference>
<organism evidence="6 7">
    <name type="scientific">Nitrospira defluvii</name>
    <dbReference type="NCBI Taxonomy" id="330214"/>
    <lineage>
        <taxon>Bacteria</taxon>
        <taxon>Pseudomonadati</taxon>
        <taxon>Nitrospirota</taxon>
        <taxon>Nitrospiria</taxon>
        <taxon>Nitrospirales</taxon>
        <taxon>Nitrospiraceae</taxon>
        <taxon>Nitrospira</taxon>
    </lineage>
</organism>
<proteinExistence type="predicted"/>
<dbReference type="EMBL" id="FP929003">
    <property type="protein sequence ID" value="CBK43284.1"/>
    <property type="molecule type" value="Genomic_DNA"/>
</dbReference>
<feature type="compositionally biased region" description="Basic and acidic residues" evidence="4">
    <location>
        <begin position="496"/>
        <end position="511"/>
    </location>
</feature>
<feature type="repeat" description="ANK" evidence="3">
    <location>
        <begin position="108"/>
        <end position="140"/>
    </location>
</feature>
<feature type="chain" id="PRO_5003120080" evidence="5">
    <location>
        <begin position="28"/>
        <end position="671"/>
    </location>
</feature>
<gene>
    <name evidence="6" type="ORF">NIDE3602</name>
</gene>
<sequence length="671" mass="71298">MFRLHHSTGVTCALLLLIFGLPSATHARPDKPQPKPNASLIHSERSIHKALTEGTAAQARGLLDQGANIEARDTQGATPLITAAGKGNLALVTLFLNRHAELEATDRAGNTALHQASFYGQVRCVEALLASGAQTSARNALAFTPLHQAVRRFWELSGESRADRLTRQASMIDTLLRHGADPELREASGRTPITLATESSNGSLRHAFNRAPLRAIPAAEIPTRPHSPAATANSSEAAPGMAASDPGTDSHTVQSNPPAPSRSVDPLPAVPSLKPPTDISVQDVRQPDIAVIPAPSTAMMDSSSDPTAAKSLFPAPEGASAATSPADATSWPHTSPIPAPPIETAPAKDHEATPATASQPLIAESQPPADRVTPVSPQVSGMPPAKSLRPLEPVPPQTAPPPLIAAVDTQMETKPAVSPPADPQRRSIATIIESAEDIRKPRQPHQLTPSTDSTRPQSAPLVASADSSPATASAPLVGATGPSTDHPPLSPPAPATDKKENPPDTDGERPRMFQRLGFGLGLGWTHNLGPRRVDSVTVVNRIVRIDNERNDLVRFMPEMHLWIDRWDEQRWSWGPFLTVAPGSRIIDAVGFGLMMGYRPHRQDQYSFNVGIGGTLDLDARVLGDGLIANEPLPPRETTARTKQTTAAGLLLLFSVGWDLAAPHHPTHTERQ</sequence>
<keyword evidence="5" id="KW-0732">Signal</keyword>
<feature type="compositionally biased region" description="Polar residues" evidence="4">
    <location>
        <begin position="445"/>
        <end position="457"/>
    </location>
</feature>
<feature type="compositionally biased region" description="Low complexity" evidence="4">
    <location>
        <begin position="319"/>
        <end position="330"/>
    </location>
</feature>
<evidence type="ECO:0000313" key="6">
    <source>
        <dbReference type="EMBL" id="CBK43284.1"/>
    </source>
</evidence>
<feature type="region of interest" description="Disordered" evidence="4">
    <location>
        <begin position="220"/>
        <end position="393"/>
    </location>
</feature>
<feature type="region of interest" description="Disordered" evidence="4">
    <location>
        <begin position="434"/>
        <end position="511"/>
    </location>
</feature>
<dbReference type="PANTHER" id="PTHR24198:SF165">
    <property type="entry name" value="ANKYRIN REPEAT-CONTAINING PROTEIN-RELATED"/>
    <property type="match status" value="1"/>
</dbReference>
<dbReference type="InterPro" id="IPR002110">
    <property type="entry name" value="Ankyrin_rpt"/>
</dbReference>
<feature type="repeat" description="ANK" evidence="3">
    <location>
        <begin position="75"/>
        <end position="107"/>
    </location>
</feature>
<dbReference type="PROSITE" id="PS50297">
    <property type="entry name" value="ANK_REP_REGION"/>
    <property type="match status" value="2"/>
</dbReference>
<feature type="compositionally biased region" description="Polar residues" evidence="4">
    <location>
        <begin position="247"/>
        <end position="256"/>
    </location>
</feature>
<feature type="signal peptide" evidence="5">
    <location>
        <begin position="1"/>
        <end position="27"/>
    </location>
</feature>
<evidence type="ECO:0000256" key="4">
    <source>
        <dbReference type="SAM" id="MobiDB-lite"/>
    </source>
</evidence>
<evidence type="ECO:0000256" key="3">
    <source>
        <dbReference type="PROSITE-ProRule" id="PRU00023"/>
    </source>
</evidence>
<evidence type="ECO:0000256" key="5">
    <source>
        <dbReference type="SAM" id="SignalP"/>
    </source>
</evidence>
<feature type="compositionally biased region" description="Polar residues" evidence="4">
    <location>
        <begin position="194"/>
        <end position="203"/>
    </location>
</feature>
<dbReference type="PROSITE" id="PS50088">
    <property type="entry name" value="ANK_REPEAT"/>
    <property type="match status" value="3"/>
</dbReference>
<protein>
    <submittedName>
        <fullName evidence="6">Uncharacterized protein</fullName>
    </submittedName>
</protein>
<dbReference type="HOGENOM" id="CLU_409220_0_0_0"/>
<dbReference type="PANTHER" id="PTHR24198">
    <property type="entry name" value="ANKYRIN REPEAT AND PROTEIN KINASE DOMAIN-CONTAINING PROTEIN"/>
    <property type="match status" value="1"/>
</dbReference>
<feature type="region of interest" description="Disordered" evidence="4">
    <location>
        <begin position="182"/>
        <end position="205"/>
    </location>
</feature>
<evidence type="ECO:0000256" key="2">
    <source>
        <dbReference type="ARBA" id="ARBA00023043"/>
    </source>
</evidence>
<dbReference type="AlphaFoldDB" id="D8PJ47"/>
<name>D8PJ47_9BACT</name>
<feature type="compositionally biased region" description="Low complexity" evidence="4">
    <location>
        <begin position="463"/>
        <end position="475"/>
    </location>
</feature>
<dbReference type="SMART" id="SM00248">
    <property type="entry name" value="ANK"/>
    <property type="match status" value="4"/>
</dbReference>
<keyword evidence="7" id="KW-1185">Reference proteome</keyword>
<dbReference type="STRING" id="330214.NIDE3602"/>
<reference evidence="6 7" key="1">
    <citation type="journal article" date="2010" name="Proc. Natl. Acad. Sci. U.S.A.">
        <title>A Nitrospira metagenome illuminates the physiology and evolution of globally important nitrite-oxidizing bacteria.</title>
        <authorList>
            <person name="Lucker S."/>
            <person name="Wagner M."/>
            <person name="Maixner F."/>
            <person name="Pelletier E."/>
            <person name="Koch H."/>
            <person name="Vacherie B."/>
            <person name="Rattei T."/>
            <person name="Sinninghe Damste J."/>
            <person name="Spieck E."/>
            <person name="Le Paslier D."/>
            <person name="Daims H."/>
        </authorList>
    </citation>
    <scope>NUCLEOTIDE SEQUENCE [LARGE SCALE GENOMIC DNA]</scope>
</reference>
<dbReference type="Gene3D" id="1.25.40.20">
    <property type="entry name" value="Ankyrin repeat-containing domain"/>
    <property type="match status" value="1"/>
</dbReference>
<dbReference type="Pfam" id="PF12796">
    <property type="entry name" value="Ank_2"/>
    <property type="match status" value="1"/>
</dbReference>
<evidence type="ECO:0000256" key="1">
    <source>
        <dbReference type="ARBA" id="ARBA00022737"/>
    </source>
</evidence>
<dbReference type="KEGG" id="nde:NIDE3602"/>
<keyword evidence="2 3" id="KW-0040">ANK repeat</keyword>
<evidence type="ECO:0000313" key="7">
    <source>
        <dbReference type="Proteomes" id="UP000001660"/>
    </source>
</evidence>
<dbReference type="InterPro" id="IPR036770">
    <property type="entry name" value="Ankyrin_rpt-contain_sf"/>
</dbReference>
<dbReference type="Proteomes" id="UP000001660">
    <property type="component" value="Chromosome"/>
</dbReference>
<dbReference type="eggNOG" id="COG0666">
    <property type="taxonomic scope" value="Bacteria"/>
</dbReference>
<feature type="repeat" description="ANK" evidence="3">
    <location>
        <begin position="42"/>
        <end position="74"/>
    </location>
</feature>
<accession>D8PJ47</accession>
<keyword evidence="1" id="KW-0677">Repeat</keyword>